<keyword evidence="2 3" id="KW-0092">Biotin</keyword>
<keyword evidence="3" id="KW-0444">Lipid biosynthesis</keyword>
<accession>A0A430AXW5</accession>
<dbReference type="PRINTS" id="PR01071">
    <property type="entry name" value="ACOABIOTINCC"/>
</dbReference>
<evidence type="ECO:0000313" key="6">
    <source>
        <dbReference type="EMBL" id="RSU12911.1"/>
    </source>
</evidence>
<dbReference type="Pfam" id="PF00364">
    <property type="entry name" value="Biotin_lipoyl"/>
    <property type="match status" value="1"/>
</dbReference>
<keyword evidence="3" id="KW-0276">Fatty acid metabolism</keyword>
<evidence type="ECO:0000256" key="4">
    <source>
        <dbReference type="SAM" id="MobiDB-lite"/>
    </source>
</evidence>
<dbReference type="AlphaFoldDB" id="A0A430AXW5"/>
<dbReference type="PROSITE" id="PS50968">
    <property type="entry name" value="BIOTINYL_LIPOYL"/>
    <property type="match status" value="1"/>
</dbReference>
<dbReference type="GO" id="GO:0006633">
    <property type="term" value="P:fatty acid biosynthetic process"/>
    <property type="evidence" value="ECO:0007669"/>
    <property type="project" value="UniProtKB-UniPathway"/>
</dbReference>
<comment type="pathway">
    <text evidence="3">Lipid metabolism; fatty acid biosynthesis.</text>
</comment>
<dbReference type="EMBL" id="NGKC01000004">
    <property type="protein sequence ID" value="RSU12911.1"/>
    <property type="molecule type" value="Genomic_DNA"/>
</dbReference>
<keyword evidence="3" id="KW-0275">Fatty acid biosynthesis</keyword>
<evidence type="ECO:0000313" key="7">
    <source>
        <dbReference type="Proteomes" id="UP000286773"/>
    </source>
</evidence>
<proteinExistence type="predicted"/>
<dbReference type="RefSeq" id="WP_126813041.1">
    <property type="nucleotide sequence ID" value="NZ_NGKC01000004.1"/>
</dbReference>
<dbReference type="UniPathway" id="UPA00094"/>
<dbReference type="NCBIfam" id="TIGR00531">
    <property type="entry name" value="BCCP"/>
    <property type="match status" value="1"/>
</dbReference>
<dbReference type="OrthoDB" id="9811735at2"/>
<dbReference type="InterPro" id="IPR001249">
    <property type="entry name" value="AcCoA_biotinCC"/>
</dbReference>
<gene>
    <name evidence="6" type="ORF">CBF27_05055</name>
</gene>
<name>A0A430AXW5_9ENTE</name>
<feature type="domain" description="Lipoyl-binding" evidence="5">
    <location>
        <begin position="78"/>
        <end position="154"/>
    </location>
</feature>
<dbReference type="InterPro" id="IPR011053">
    <property type="entry name" value="Single_hybrid_motif"/>
</dbReference>
<reference evidence="6 7" key="1">
    <citation type="submission" date="2017-05" db="EMBL/GenBank/DDBJ databases">
        <title>Vagococcus spp. assemblies.</title>
        <authorList>
            <person name="Gulvik C.A."/>
        </authorList>
    </citation>
    <scope>NUCLEOTIDE SEQUENCE [LARGE SCALE GENOMIC DNA]</scope>
    <source>
        <strain evidence="6 7">LMG 24798</strain>
    </source>
</reference>
<dbReference type="GO" id="GO:0009317">
    <property type="term" value="C:acetyl-CoA carboxylase complex"/>
    <property type="evidence" value="ECO:0007669"/>
    <property type="project" value="InterPro"/>
</dbReference>
<dbReference type="Proteomes" id="UP000286773">
    <property type="component" value="Unassembled WGS sequence"/>
</dbReference>
<dbReference type="GO" id="GO:0003989">
    <property type="term" value="F:acetyl-CoA carboxylase activity"/>
    <property type="evidence" value="ECO:0007669"/>
    <property type="project" value="InterPro"/>
</dbReference>
<evidence type="ECO:0000256" key="2">
    <source>
        <dbReference type="ARBA" id="ARBA00023267"/>
    </source>
</evidence>
<dbReference type="CDD" id="cd06850">
    <property type="entry name" value="biotinyl_domain"/>
    <property type="match status" value="1"/>
</dbReference>
<evidence type="ECO:0000259" key="5">
    <source>
        <dbReference type="PROSITE" id="PS50968"/>
    </source>
</evidence>
<comment type="function">
    <text evidence="3">This protein is a component of the acetyl coenzyme A carboxylase complex; first, biotin carboxylase catalyzes the carboxylation of the carrier protein and then the transcarboxylase transfers the carboxyl group to form malonyl-CoA.</text>
</comment>
<dbReference type="PANTHER" id="PTHR45266">
    <property type="entry name" value="OXALOACETATE DECARBOXYLASE ALPHA CHAIN"/>
    <property type="match status" value="1"/>
</dbReference>
<comment type="caution">
    <text evidence="6">The sequence shown here is derived from an EMBL/GenBank/DDBJ whole genome shotgun (WGS) entry which is preliminary data.</text>
</comment>
<dbReference type="InterPro" id="IPR050709">
    <property type="entry name" value="Biotin_Carboxyl_Carrier/Decarb"/>
</dbReference>
<keyword evidence="7" id="KW-1185">Reference proteome</keyword>
<feature type="region of interest" description="Disordered" evidence="4">
    <location>
        <begin position="37"/>
        <end position="80"/>
    </location>
</feature>
<protein>
    <recommendedName>
        <fullName evidence="1 3">Biotin carboxyl carrier protein of acetyl-CoA carboxylase</fullName>
    </recommendedName>
</protein>
<keyword evidence="3" id="KW-0443">Lipid metabolism</keyword>
<dbReference type="Gene3D" id="2.40.50.100">
    <property type="match status" value="1"/>
</dbReference>
<sequence>MEFSEITKLIELFEEGTIREFDLKHQDIELYLSKNQQGKISRSTTGEPVQSAPVPTEQETVQAEEKPAPAAGGTAETGKTVNSPIVGVAYLSSDPGKPPFKKAGDRVEVGDTLCIVEAMKIMNEITSDVTGTVSEILVTNEEVVEYGQPLFRIV</sequence>
<feature type="compositionally biased region" description="Low complexity" evidence="4">
    <location>
        <begin position="68"/>
        <end position="80"/>
    </location>
</feature>
<feature type="compositionally biased region" description="Polar residues" evidence="4">
    <location>
        <begin position="37"/>
        <end position="48"/>
    </location>
</feature>
<dbReference type="PANTHER" id="PTHR45266:SF3">
    <property type="entry name" value="OXALOACETATE DECARBOXYLASE ALPHA CHAIN"/>
    <property type="match status" value="1"/>
</dbReference>
<evidence type="ECO:0000256" key="1">
    <source>
        <dbReference type="ARBA" id="ARBA00017562"/>
    </source>
</evidence>
<dbReference type="InterPro" id="IPR000089">
    <property type="entry name" value="Biotin_lipoyl"/>
</dbReference>
<evidence type="ECO:0000256" key="3">
    <source>
        <dbReference type="RuleBase" id="RU364072"/>
    </source>
</evidence>
<organism evidence="6 7">
    <name type="scientific">Vagococcus acidifermentans</name>
    <dbReference type="NCBI Taxonomy" id="564710"/>
    <lineage>
        <taxon>Bacteria</taxon>
        <taxon>Bacillati</taxon>
        <taxon>Bacillota</taxon>
        <taxon>Bacilli</taxon>
        <taxon>Lactobacillales</taxon>
        <taxon>Enterococcaceae</taxon>
        <taxon>Vagococcus</taxon>
    </lineage>
</organism>
<dbReference type="SUPFAM" id="SSF51230">
    <property type="entry name" value="Single hybrid motif"/>
    <property type="match status" value="1"/>
</dbReference>